<sequence length="790" mass="85780">MHGEITDMGSEHYCLRWNNHQSNLLGVFSQLLQDESLVDVTLACAEGLSIRAHKVVLSACSSYFQTLFVDHPNRHPIVILKDVRFAELRTLVEFMYKGEVNVEYCQLSALLKTAESLKVKGLAEMTNAREDNREGDDGASVQKHNSPGPPDTPTPEIPASASGSKRLMDEDSATATSLHPHGSISPSPALYGTKRQMLHHRHDSGSCDEGGGGAGGGTPEPDDLSSPPCAGPSDMSMSCNNPPSCSAAACSSALSSRLPSPLGEEPLPGPSGMLPVQQVPLSLKKEVEWDRGGDDKSTTGDSSSDYRHPHDPEVVMVEGRYGPSCAVAALSRHRGSESQASSRSSTPFQFPFPSFAGGFPGPLVVDPIGAEGTGRPGSSILSLLQQQGLIGSPPLSEDGRNSVGPLPTGLFRCTICLAAFPSAWLLEQHSNLQHSLQSMQEDGESGEEKPFRCDQCGQSYRYRSAYLKHREQNHRARLPADKLFTCDVCGMQFRYLKSFKKHRLNHALERLHAKPDLFNASRKFLAEPSSVDYSSKMLTMMMQGGRPNGDVLTSYGVRESGRVTAPPTSTVTESVGSDQVSSSNEAVGSNAVEETPGTSFERSASVPVSKTEQHNFYKFSLDDYYYYGSGSNLAEGSGSKKKSDRLVMDSGDQDETIDSLAFALSMASNSGSGAGTAGEVFRSAQEASLLNLLRLDAAERQRERRFACPFCGKCVRSKENLKLHVRKHTGERPFVCLFCGRAFGGKSDLTRHLRIHTGERPYHCEMCGKCFARADYLSKHLTTHIHSSQR</sequence>
<evidence type="ECO:0000313" key="10">
    <source>
        <dbReference type="EMBL" id="CAD7194739.1"/>
    </source>
</evidence>
<dbReference type="SUPFAM" id="SSF54695">
    <property type="entry name" value="POZ domain"/>
    <property type="match status" value="1"/>
</dbReference>
<feature type="domain" description="C2H2-type" evidence="9">
    <location>
        <begin position="706"/>
        <end position="733"/>
    </location>
</feature>
<dbReference type="PANTHER" id="PTHR23110:SF104">
    <property type="entry name" value="MATERNAL GENE REQUIRED FOR MEIOSIS, ISOFORM H"/>
    <property type="match status" value="1"/>
</dbReference>
<evidence type="ECO:0000259" key="8">
    <source>
        <dbReference type="PROSITE" id="PS50097"/>
    </source>
</evidence>
<evidence type="ECO:0000256" key="6">
    <source>
        <dbReference type="PROSITE-ProRule" id="PRU00042"/>
    </source>
</evidence>
<dbReference type="GO" id="GO:0042051">
    <property type="term" value="P:compound eye photoreceptor development"/>
    <property type="evidence" value="ECO:0007669"/>
    <property type="project" value="UniProtKB-ARBA"/>
</dbReference>
<feature type="compositionally biased region" description="Pro residues" evidence="7">
    <location>
        <begin position="147"/>
        <end position="156"/>
    </location>
</feature>
<evidence type="ECO:0000256" key="4">
    <source>
        <dbReference type="ARBA" id="ARBA00022833"/>
    </source>
</evidence>
<name>A0A7R8VC78_TIMDO</name>
<evidence type="ECO:0000256" key="2">
    <source>
        <dbReference type="ARBA" id="ARBA00022723"/>
    </source>
</evidence>
<keyword evidence="3 6" id="KW-0863">Zinc-finger</keyword>
<dbReference type="InterPro" id="IPR036236">
    <property type="entry name" value="Znf_C2H2_sf"/>
</dbReference>
<dbReference type="SUPFAM" id="SSF57667">
    <property type="entry name" value="beta-beta-alpha zinc fingers"/>
    <property type="match status" value="3"/>
</dbReference>
<feature type="compositionally biased region" description="Polar residues" evidence="7">
    <location>
        <begin position="566"/>
        <end position="587"/>
    </location>
</feature>
<protein>
    <submittedName>
        <fullName evidence="10">Uncharacterized protein</fullName>
    </submittedName>
</protein>
<comment type="subcellular location">
    <subcellularLocation>
        <location evidence="1">Nucleus</location>
    </subcellularLocation>
</comment>
<dbReference type="GO" id="GO:0045165">
    <property type="term" value="P:cell fate commitment"/>
    <property type="evidence" value="ECO:0007669"/>
    <property type="project" value="UniProtKB-ARBA"/>
</dbReference>
<dbReference type="Pfam" id="PF00651">
    <property type="entry name" value="BTB"/>
    <property type="match status" value="1"/>
</dbReference>
<organism evidence="10">
    <name type="scientific">Timema douglasi</name>
    <name type="common">Walking stick</name>
    <dbReference type="NCBI Taxonomy" id="61478"/>
    <lineage>
        <taxon>Eukaryota</taxon>
        <taxon>Metazoa</taxon>
        <taxon>Ecdysozoa</taxon>
        <taxon>Arthropoda</taxon>
        <taxon>Hexapoda</taxon>
        <taxon>Insecta</taxon>
        <taxon>Pterygota</taxon>
        <taxon>Neoptera</taxon>
        <taxon>Polyneoptera</taxon>
        <taxon>Phasmatodea</taxon>
        <taxon>Timematodea</taxon>
        <taxon>Timematoidea</taxon>
        <taxon>Timematidae</taxon>
        <taxon>Timema</taxon>
    </lineage>
</organism>
<keyword evidence="5" id="KW-0539">Nucleus</keyword>
<gene>
    <name evidence="10" type="ORF">TDIB3V08_LOCUS1155</name>
</gene>
<dbReference type="EMBL" id="OA564557">
    <property type="protein sequence ID" value="CAD7194739.1"/>
    <property type="molecule type" value="Genomic_DNA"/>
</dbReference>
<accession>A0A7R8VC78</accession>
<dbReference type="SMART" id="SM00225">
    <property type="entry name" value="BTB"/>
    <property type="match status" value="1"/>
</dbReference>
<evidence type="ECO:0000259" key="9">
    <source>
        <dbReference type="PROSITE" id="PS50157"/>
    </source>
</evidence>
<feature type="domain" description="C2H2-type" evidence="9">
    <location>
        <begin position="734"/>
        <end position="761"/>
    </location>
</feature>
<feature type="compositionally biased region" description="Low complexity" evidence="7">
    <location>
        <begin position="256"/>
        <end position="275"/>
    </location>
</feature>
<dbReference type="CDD" id="cd18315">
    <property type="entry name" value="BTB_POZ_BAB-like"/>
    <property type="match status" value="1"/>
</dbReference>
<evidence type="ECO:0000256" key="3">
    <source>
        <dbReference type="ARBA" id="ARBA00022771"/>
    </source>
</evidence>
<feature type="compositionally biased region" description="Polar residues" evidence="7">
    <location>
        <begin position="596"/>
        <end position="606"/>
    </location>
</feature>
<dbReference type="GO" id="GO:0006357">
    <property type="term" value="P:regulation of transcription by RNA polymerase II"/>
    <property type="evidence" value="ECO:0007669"/>
    <property type="project" value="TreeGrafter"/>
</dbReference>
<feature type="domain" description="C2H2-type" evidence="9">
    <location>
        <begin position="762"/>
        <end position="790"/>
    </location>
</feature>
<dbReference type="PANTHER" id="PTHR23110">
    <property type="entry name" value="BTB DOMAIN TRANSCRIPTION FACTOR"/>
    <property type="match status" value="1"/>
</dbReference>
<dbReference type="PROSITE" id="PS50097">
    <property type="entry name" value="BTB"/>
    <property type="match status" value="1"/>
</dbReference>
<evidence type="ECO:0000256" key="1">
    <source>
        <dbReference type="ARBA" id="ARBA00004123"/>
    </source>
</evidence>
<dbReference type="PROSITE" id="PS50157">
    <property type="entry name" value="ZINC_FINGER_C2H2_2"/>
    <property type="match status" value="5"/>
</dbReference>
<feature type="region of interest" description="Disordered" evidence="7">
    <location>
        <begin position="126"/>
        <end position="236"/>
    </location>
</feature>
<dbReference type="PROSITE" id="PS00028">
    <property type="entry name" value="ZINC_FINGER_C2H2_1"/>
    <property type="match status" value="6"/>
</dbReference>
<dbReference type="SMART" id="SM00355">
    <property type="entry name" value="ZnF_C2H2"/>
    <property type="match status" value="6"/>
</dbReference>
<dbReference type="GO" id="GO:0045466">
    <property type="term" value="P:R7 cell differentiation"/>
    <property type="evidence" value="ECO:0007669"/>
    <property type="project" value="UniProtKB-ARBA"/>
</dbReference>
<dbReference type="GO" id="GO:0048477">
    <property type="term" value="P:oogenesis"/>
    <property type="evidence" value="ECO:0007669"/>
    <property type="project" value="UniProtKB-ARBA"/>
</dbReference>
<dbReference type="Pfam" id="PF00096">
    <property type="entry name" value="zf-C2H2"/>
    <property type="match status" value="3"/>
</dbReference>
<keyword evidence="4" id="KW-0862">Zinc</keyword>
<dbReference type="GO" id="GO:0008270">
    <property type="term" value="F:zinc ion binding"/>
    <property type="evidence" value="ECO:0007669"/>
    <property type="project" value="UniProtKB-KW"/>
</dbReference>
<dbReference type="FunFam" id="3.30.710.10:FF:000091">
    <property type="entry name" value="Lola, isoform F"/>
    <property type="match status" value="1"/>
</dbReference>
<feature type="domain" description="C2H2-type" evidence="9">
    <location>
        <begin position="484"/>
        <end position="511"/>
    </location>
</feature>
<dbReference type="AlphaFoldDB" id="A0A7R8VC78"/>
<feature type="region of interest" description="Disordered" evidence="7">
    <location>
        <begin position="256"/>
        <end position="310"/>
    </location>
</feature>
<feature type="domain" description="BTB" evidence="8">
    <location>
        <begin position="38"/>
        <end position="104"/>
    </location>
</feature>
<dbReference type="FunFam" id="3.30.160.60:FF:002343">
    <property type="entry name" value="Zinc finger protein 33A"/>
    <property type="match status" value="1"/>
</dbReference>
<dbReference type="Gene3D" id="3.30.710.10">
    <property type="entry name" value="Potassium Channel Kv1.1, Chain A"/>
    <property type="match status" value="1"/>
</dbReference>
<feature type="compositionally biased region" description="Gly residues" evidence="7">
    <location>
        <begin position="208"/>
        <end position="218"/>
    </location>
</feature>
<dbReference type="GO" id="GO:0005634">
    <property type="term" value="C:nucleus"/>
    <property type="evidence" value="ECO:0007669"/>
    <property type="project" value="UniProtKB-SubCell"/>
</dbReference>
<evidence type="ECO:0000256" key="7">
    <source>
        <dbReference type="SAM" id="MobiDB-lite"/>
    </source>
</evidence>
<proteinExistence type="predicted"/>
<dbReference type="InterPro" id="IPR051095">
    <property type="entry name" value="Dros_DevTransReg"/>
</dbReference>
<dbReference type="InterPro" id="IPR011333">
    <property type="entry name" value="SKP1/BTB/POZ_sf"/>
</dbReference>
<reference evidence="10" key="1">
    <citation type="submission" date="2020-11" db="EMBL/GenBank/DDBJ databases">
        <authorList>
            <person name="Tran Van P."/>
        </authorList>
    </citation>
    <scope>NUCLEOTIDE SEQUENCE</scope>
</reference>
<dbReference type="GO" id="GO:0061061">
    <property type="term" value="P:muscle structure development"/>
    <property type="evidence" value="ECO:0007669"/>
    <property type="project" value="UniProtKB-ARBA"/>
</dbReference>
<feature type="domain" description="C2H2-type" evidence="9">
    <location>
        <begin position="451"/>
        <end position="479"/>
    </location>
</feature>
<dbReference type="InterPro" id="IPR013087">
    <property type="entry name" value="Znf_C2H2_type"/>
</dbReference>
<dbReference type="GO" id="GO:0002009">
    <property type="term" value="P:morphogenesis of an epithelium"/>
    <property type="evidence" value="ECO:0007669"/>
    <property type="project" value="UniProtKB-ARBA"/>
</dbReference>
<dbReference type="Gene3D" id="3.30.160.60">
    <property type="entry name" value="Classic Zinc Finger"/>
    <property type="match status" value="4"/>
</dbReference>
<evidence type="ECO:0000256" key="5">
    <source>
        <dbReference type="ARBA" id="ARBA00023242"/>
    </source>
</evidence>
<dbReference type="FunFam" id="3.30.160.60:FF:001448">
    <property type="entry name" value="Zinc finger and BTB domain containing 7a"/>
    <property type="match status" value="1"/>
</dbReference>
<feature type="compositionally biased region" description="Basic and acidic residues" evidence="7">
    <location>
        <begin position="283"/>
        <end position="310"/>
    </location>
</feature>
<feature type="region of interest" description="Disordered" evidence="7">
    <location>
        <begin position="561"/>
        <end position="606"/>
    </location>
</feature>
<feature type="compositionally biased region" description="Basic and acidic residues" evidence="7">
    <location>
        <begin position="127"/>
        <end position="136"/>
    </location>
</feature>
<keyword evidence="2" id="KW-0479">Metal-binding</keyword>
<dbReference type="InterPro" id="IPR000210">
    <property type="entry name" value="BTB/POZ_dom"/>
</dbReference>